<accession>A0A4R7JY51</accession>
<dbReference type="InterPro" id="IPR036291">
    <property type="entry name" value="NAD(P)-bd_dom_sf"/>
</dbReference>
<evidence type="ECO:0000256" key="1">
    <source>
        <dbReference type="ARBA" id="ARBA00006484"/>
    </source>
</evidence>
<keyword evidence="4" id="KW-1185">Reference proteome</keyword>
<comment type="caution">
    <text evidence="3">The sequence shown here is derived from an EMBL/GenBank/DDBJ whole genome shotgun (WGS) entry which is preliminary data.</text>
</comment>
<dbReference type="InterPro" id="IPR020904">
    <property type="entry name" value="Sc_DH/Rdtase_CS"/>
</dbReference>
<keyword evidence="2" id="KW-0560">Oxidoreductase</keyword>
<evidence type="ECO:0000313" key="4">
    <source>
        <dbReference type="Proteomes" id="UP000295830"/>
    </source>
</evidence>
<dbReference type="EMBL" id="SOAX01000002">
    <property type="protein sequence ID" value="TDT43430.1"/>
    <property type="molecule type" value="Genomic_DNA"/>
</dbReference>
<dbReference type="OrthoDB" id="9793499at2"/>
<dbReference type="PRINTS" id="PR00080">
    <property type="entry name" value="SDRFAMILY"/>
</dbReference>
<organism evidence="3 4">
    <name type="scientific">Halospina denitrificans</name>
    <dbReference type="NCBI Taxonomy" id="332522"/>
    <lineage>
        <taxon>Bacteria</taxon>
        <taxon>Pseudomonadati</taxon>
        <taxon>Pseudomonadota</taxon>
        <taxon>Gammaproteobacteria</taxon>
        <taxon>Halospina</taxon>
    </lineage>
</organism>
<dbReference type="GO" id="GO:0016491">
    <property type="term" value="F:oxidoreductase activity"/>
    <property type="evidence" value="ECO:0007669"/>
    <property type="project" value="UniProtKB-KW"/>
</dbReference>
<dbReference type="RefSeq" id="WP_133735497.1">
    <property type="nucleotide sequence ID" value="NZ_SOAX01000002.1"/>
</dbReference>
<dbReference type="PANTHER" id="PTHR43639:SF1">
    <property type="entry name" value="SHORT-CHAIN DEHYDROGENASE_REDUCTASE FAMILY PROTEIN"/>
    <property type="match status" value="1"/>
</dbReference>
<name>A0A4R7JY51_9GAMM</name>
<gene>
    <name evidence="3" type="ORF">DES49_1244</name>
</gene>
<comment type="similarity">
    <text evidence="1">Belongs to the short-chain dehydrogenases/reductases (SDR) family.</text>
</comment>
<proteinExistence type="inferred from homology"/>
<evidence type="ECO:0000313" key="3">
    <source>
        <dbReference type="EMBL" id="TDT43430.1"/>
    </source>
</evidence>
<dbReference type="Proteomes" id="UP000295830">
    <property type="component" value="Unassembled WGS sequence"/>
</dbReference>
<dbReference type="PRINTS" id="PR00081">
    <property type="entry name" value="GDHRDH"/>
</dbReference>
<dbReference type="NCBIfam" id="NF006598">
    <property type="entry name" value="PRK09135.1"/>
    <property type="match status" value="1"/>
</dbReference>
<dbReference type="Gene3D" id="3.40.50.720">
    <property type="entry name" value="NAD(P)-binding Rossmann-like Domain"/>
    <property type="match status" value="1"/>
</dbReference>
<protein>
    <submittedName>
        <fullName evidence="3">Pteridine reductase</fullName>
    </submittedName>
</protein>
<dbReference type="InterPro" id="IPR002347">
    <property type="entry name" value="SDR_fam"/>
</dbReference>
<dbReference type="SUPFAM" id="SSF51735">
    <property type="entry name" value="NAD(P)-binding Rossmann-fold domains"/>
    <property type="match status" value="1"/>
</dbReference>
<evidence type="ECO:0000256" key="2">
    <source>
        <dbReference type="ARBA" id="ARBA00023002"/>
    </source>
</evidence>
<dbReference type="PANTHER" id="PTHR43639">
    <property type="entry name" value="OXIDOREDUCTASE, SHORT-CHAIN DEHYDROGENASE/REDUCTASE FAMILY (AFU_ORTHOLOGUE AFUA_5G02870)"/>
    <property type="match status" value="1"/>
</dbReference>
<dbReference type="AlphaFoldDB" id="A0A4R7JY51"/>
<dbReference type="FunFam" id="3.40.50.720:FF:000084">
    <property type="entry name" value="Short-chain dehydrogenase reductase"/>
    <property type="match status" value="1"/>
</dbReference>
<reference evidence="3 4" key="1">
    <citation type="submission" date="2019-03" db="EMBL/GenBank/DDBJ databases">
        <title>Genomic Encyclopedia of Type Strains, Phase IV (KMG-IV): sequencing the most valuable type-strain genomes for metagenomic binning, comparative biology and taxonomic classification.</title>
        <authorList>
            <person name="Goeker M."/>
        </authorList>
    </citation>
    <scope>NUCLEOTIDE SEQUENCE [LARGE SCALE GENOMIC DNA]</scope>
    <source>
        <strain evidence="3 4">DSM 15505</strain>
    </source>
</reference>
<dbReference type="PROSITE" id="PS00061">
    <property type="entry name" value="ADH_SHORT"/>
    <property type="match status" value="1"/>
</dbReference>
<dbReference type="Pfam" id="PF13561">
    <property type="entry name" value="adh_short_C2"/>
    <property type="match status" value="1"/>
</dbReference>
<sequence>MSENTGVALVTGAAHRLGAATARALHARDYRVVVHYRSRQHDADALVAELNELRPGSAVSLQADLADPEEIQRLARQATDYWSRLDVLVNNASVFFPTPTGELRLDDWDRLVNTNLRAPVLLVEHLVEELKLQGGCIVNLIDIYSERPLVDHPVYSATKAALASLTRSWARDLAPEIRTNGVSPGAVLWPENDAEPDSESKKALLQKVPMHRTGEAGDIAGAVTWLVCDAPYVNGQIISVDGGRSISM</sequence>